<dbReference type="PANTHER" id="PTHR42732:SF1">
    <property type="entry name" value="BETA-MANNOSIDASE"/>
    <property type="match status" value="1"/>
</dbReference>
<dbReference type="GO" id="GO:0005975">
    <property type="term" value="P:carbohydrate metabolic process"/>
    <property type="evidence" value="ECO:0007669"/>
    <property type="project" value="InterPro"/>
</dbReference>
<dbReference type="InterPro" id="IPR051913">
    <property type="entry name" value="GH2_Domain-Containing"/>
</dbReference>
<dbReference type="EMBL" id="FJNB01000003">
    <property type="protein sequence ID" value="CZQ88256.1"/>
    <property type="molecule type" value="Genomic_DNA"/>
</dbReference>
<evidence type="ECO:0000259" key="4">
    <source>
        <dbReference type="Pfam" id="PF00703"/>
    </source>
</evidence>
<evidence type="ECO:0000313" key="8">
    <source>
        <dbReference type="EMBL" id="SEJ90021.1"/>
    </source>
</evidence>
<dbReference type="Proteomes" id="UP000076878">
    <property type="component" value="Unassembled WGS sequence"/>
</dbReference>
<dbReference type="PRINTS" id="PR00132">
    <property type="entry name" value="GLHYDRLASE2"/>
</dbReference>
<reference evidence="8 10" key="2">
    <citation type="submission" date="2016-10" db="EMBL/GenBank/DDBJ databases">
        <authorList>
            <person name="Varghese N."/>
            <person name="Submissions S."/>
        </authorList>
    </citation>
    <scope>NUCLEOTIDE SEQUENCE [LARGE SCALE GENOMIC DNA]</scope>
    <source>
        <strain evidence="8 10">DSM 22150</strain>
    </source>
</reference>
<dbReference type="InterPro" id="IPR008979">
    <property type="entry name" value="Galactose-bd-like_sf"/>
</dbReference>
<dbReference type="EMBL" id="FNYT01000036">
    <property type="protein sequence ID" value="SEJ90021.1"/>
    <property type="molecule type" value="Genomic_DNA"/>
</dbReference>
<organism evidence="7 9">
    <name type="scientific">Trichococcus ilyis</name>
    <dbReference type="NCBI Taxonomy" id="640938"/>
    <lineage>
        <taxon>Bacteria</taxon>
        <taxon>Bacillati</taxon>
        <taxon>Bacillota</taxon>
        <taxon>Bacilli</taxon>
        <taxon>Lactobacillales</taxon>
        <taxon>Carnobacteriaceae</taxon>
        <taxon>Trichococcus</taxon>
    </lineage>
</organism>
<feature type="domain" description="Glycosyl hydrolases family 2 sugar binding" evidence="6">
    <location>
        <begin position="4"/>
        <end position="145"/>
    </location>
</feature>
<keyword evidence="2" id="KW-0378">Hydrolase</keyword>
<feature type="domain" description="Glycoside hydrolase family 2 catalytic" evidence="5">
    <location>
        <begin position="256"/>
        <end position="544"/>
    </location>
</feature>
<gene>
    <name evidence="8" type="ORF">SAMN05216375_1368</name>
    <name evidence="7" type="ORF">TR210_689</name>
</gene>
<dbReference type="Pfam" id="PF00703">
    <property type="entry name" value="Glyco_hydro_2"/>
    <property type="match status" value="1"/>
</dbReference>
<dbReference type="Gene3D" id="2.60.40.10">
    <property type="entry name" value="Immunoglobulins"/>
    <property type="match status" value="2"/>
</dbReference>
<dbReference type="InterPro" id="IPR006102">
    <property type="entry name" value="Ig-like_GH2"/>
</dbReference>
<dbReference type="InterPro" id="IPR013783">
    <property type="entry name" value="Ig-like_fold"/>
</dbReference>
<keyword evidence="10" id="KW-1185">Reference proteome</keyword>
<keyword evidence="3" id="KW-0326">Glycosidase</keyword>
<dbReference type="Proteomes" id="UP000199280">
    <property type="component" value="Unassembled WGS sequence"/>
</dbReference>
<evidence type="ECO:0000256" key="3">
    <source>
        <dbReference type="ARBA" id="ARBA00023295"/>
    </source>
</evidence>
<evidence type="ECO:0000256" key="1">
    <source>
        <dbReference type="ARBA" id="ARBA00007401"/>
    </source>
</evidence>
<dbReference type="PANTHER" id="PTHR42732">
    <property type="entry name" value="BETA-GALACTOSIDASE"/>
    <property type="match status" value="1"/>
</dbReference>
<comment type="similarity">
    <text evidence="1">Belongs to the glycosyl hydrolase 2 family.</text>
</comment>
<dbReference type="InterPro" id="IPR006103">
    <property type="entry name" value="Glyco_hydro_2_cat"/>
</dbReference>
<dbReference type="GO" id="GO:0004553">
    <property type="term" value="F:hydrolase activity, hydrolyzing O-glycosyl compounds"/>
    <property type="evidence" value="ECO:0007669"/>
    <property type="project" value="InterPro"/>
</dbReference>
<evidence type="ECO:0000313" key="7">
    <source>
        <dbReference type="EMBL" id="CZQ88256.1"/>
    </source>
</evidence>
<dbReference type="InterPro" id="IPR017853">
    <property type="entry name" value="GH"/>
</dbReference>
<feature type="domain" description="Glycoside hydrolase family 2 immunoglobulin-like beta-sandwich" evidence="4">
    <location>
        <begin position="191"/>
        <end position="248"/>
    </location>
</feature>
<sequence>MRRAVCINQNWQFKKENMEETVTLPHTWNAKDGQDGGNDYYRGVCVYTKMIPYPSNFRDEDEIYLEFRGVNSSAEVKVNGKLCGKHDGGYSTFRVNITDALKRDGNQNKIEVLVDNSANIEVYPQKADFTFYGGIYRDVYLIGVPKNHFEMDYFGTPGLQVTSDIQGRNASVNIKAYTQGVCDYVKFSIEGVGSIDIIPDEKQAEGILTIPQVHLWNGIEDPYLYNVKAEMMIDGACVDEISTKFGCRSYAFDPEKGFFLNGNSYPLHGVSRHQDRKGVGNALTQEMHDEDMTIILDMGANSIRLAHYQHDQYFYDLCDEKGIIVWAEIPYISEHVPEARKNTISQMTELIVQNYNHPSIICWALSNEITAAGVSEDIVDNHRELNNLVHRLDPSRVTVIANVFMLETDHPLVEVADIMSYNLYYGWYIGDLEDNDRFFDEFHEKYPEKVIGLSEYGADAVYKLQSANPYKGDYSEQYQSIYHEHMLEMFSQRPYLWSTYAWNMFDFGADGRNEADDNGVNHKGLVSFDRKIKKDAYYIYKAWWSKAAFLHICGSRYVDRTEDRTEIKVYSNLNRISLYKDGVFLEEKTGAHIFTFEAEIDDKHIFEAKSGELSEKISICRVDQANPDYYLESSMIQNWFEDENLGFIPGYYSVQDTMADIKEHPEGKMLLGRMMAKAIEARGDVAKNVQLGPEIEKIMDRMTVLELAKQSGGSVTQDMVIDLNKKLIKIGKA</sequence>
<evidence type="ECO:0000313" key="10">
    <source>
        <dbReference type="Proteomes" id="UP000199280"/>
    </source>
</evidence>
<evidence type="ECO:0000313" key="9">
    <source>
        <dbReference type="Proteomes" id="UP000076878"/>
    </source>
</evidence>
<protein>
    <submittedName>
        <fullName evidence="8">Beta-galactosidase</fullName>
    </submittedName>
</protein>
<dbReference type="STRING" id="640938.TR210_689"/>
<dbReference type="Gene3D" id="2.60.120.260">
    <property type="entry name" value="Galactose-binding domain-like"/>
    <property type="match status" value="1"/>
</dbReference>
<dbReference type="InterPro" id="IPR036156">
    <property type="entry name" value="Beta-gal/glucu_dom_sf"/>
</dbReference>
<dbReference type="RefSeq" id="WP_068621588.1">
    <property type="nucleotide sequence ID" value="NZ_FJNB01000003.1"/>
</dbReference>
<evidence type="ECO:0000256" key="2">
    <source>
        <dbReference type="ARBA" id="ARBA00022801"/>
    </source>
</evidence>
<dbReference type="Gene3D" id="3.20.20.80">
    <property type="entry name" value="Glycosidases"/>
    <property type="match status" value="1"/>
</dbReference>
<dbReference type="SUPFAM" id="SSF51445">
    <property type="entry name" value="(Trans)glycosidases"/>
    <property type="match status" value="1"/>
</dbReference>
<dbReference type="InterPro" id="IPR006101">
    <property type="entry name" value="Glyco_hydro_2"/>
</dbReference>
<reference evidence="7 9" key="1">
    <citation type="submission" date="2016-02" db="EMBL/GenBank/DDBJ databases">
        <authorList>
            <person name="Wen L."/>
            <person name="He K."/>
            <person name="Yang H."/>
        </authorList>
    </citation>
    <scope>NUCLEOTIDE SEQUENCE [LARGE SCALE GENOMIC DNA]</scope>
    <source>
        <strain evidence="7">Trichococcus_R210</strain>
    </source>
</reference>
<dbReference type="AlphaFoldDB" id="A0A143YFH6"/>
<evidence type="ECO:0000259" key="6">
    <source>
        <dbReference type="Pfam" id="PF02837"/>
    </source>
</evidence>
<dbReference type="InterPro" id="IPR006104">
    <property type="entry name" value="Glyco_hydro_2_N"/>
</dbReference>
<dbReference type="SUPFAM" id="SSF49785">
    <property type="entry name" value="Galactose-binding domain-like"/>
    <property type="match status" value="1"/>
</dbReference>
<dbReference type="OrthoDB" id="9762066at2"/>
<evidence type="ECO:0000259" key="5">
    <source>
        <dbReference type="Pfam" id="PF02836"/>
    </source>
</evidence>
<accession>A0A143YFH6</accession>
<dbReference type="Pfam" id="PF02836">
    <property type="entry name" value="Glyco_hydro_2_C"/>
    <property type="match status" value="1"/>
</dbReference>
<dbReference type="SUPFAM" id="SSF49303">
    <property type="entry name" value="beta-Galactosidase/glucuronidase domain"/>
    <property type="match status" value="1"/>
</dbReference>
<dbReference type="Pfam" id="PF02837">
    <property type="entry name" value="Glyco_hydro_2_N"/>
    <property type="match status" value="1"/>
</dbReference>
<name>A0A143YFH6_9LACT</name>
<proteinExistence type="inferred from homology"/>